<dbReference type="GO" id="GO:0004672">
    <property type="term" value="F:protein kinase activity"/>
    <property type="evidence" value="ECO:0007669"/>
    <property type="project" value="InterPro"/>
</dbReference>
<sequence length="669" mass="74440">MLGLFKNIVKKSRSTGPEAGPADPNNTDSGPPPAIPTEFAQFYSELSPRYTLLEKIGEGAFSVVVKAVDTETQDFVAIKIIDKTNMKPEQINSVLKEISIMSKLDHKNITKLYSYQNSYSSRYCFLFLEYVRGGEIFNQIIKYTYFSEDLSRHVIRQVASAVKYLHSQGIVHRDIKPENLLFVPTEVFPRSKQEQNKARRRSDDNNKLDEGKFIPEYGSAGIGVVKLADFGLSTVLYNESMQAKTPCGTVGYTSPEQHMNLGYTKKVDMWAIGCVLYTLVVGFPPFYSATQDSKDISTKVSRGDYKFLSPWFDEVSDDCKRLIANLLIVDPDARYSIDQLLRDPWMVSGYEDQAATIHSNDTVPQTTFDEALYKKLNRTADNLADGLLAPRAEAIRLVFDTASGVQRDATPQQAAPKAANLSVLEENEPIEILAFRRRPDSDSSLSPENSASQLSDEFDEDSDFEETELTPKPYAKYSKSPSYRERRTSPPKDEPLSGLDAERSGGTSTETTSMTANEESSIFTSEIEDFSTGAKRKSSVCFQIKSCKTGSGGSTSSSLANAASSRSSSLTKSVSESHKIYPRTPQTTQFVELDDQDDELREGLENITVDDTTPVENKRPAPAKKYTVQSEPSPVFHATLSNTFDLKLTHSKILERRKINGSLKTGPEL</sequence>
<dbReference type="InterPro" id="IPR011009">
    <property type="entry name" value="Kinase-like_dom_sf"/>
</dbReference>
<proteinExistence type="predicted"/>
<dbReference type="InterPro" id="IPR017441">
    <property type="entry name" value="Protein_kinase_ATP_BS"/>
</dbReference>
<feature type="compositionally biased region" description="Basic and acidic residues" evidence="4">
    <location>
        <begin position="482"/>
        <end position="503"/>
    </location>
</feature>
<protein>
    <recommendedName>
        <fullName evidence="5">Protein kinase domain-containing protein</fullName>
    </recommendedName>
</protein>
<feature type="domain" description="Protein kinase" evidence="5">
    <location>
        <begin position="50"/>
        <end position="346"/>
    </location>
</feature>
<dbReference type="InterPro" id="IPR008271">
    <property type="entry name" value="Ser/Thr_kinase_AS"/>
</dbReference>
<comment type="caution">
    <text evidence="6">The sequence shown here is derived from an EMBL/GenBank/DDBJ whole genome shotgun (WGS) entry which is preliminary data.</text>
</comment>
<dbReference type="AlphaFoldDB" id="A0AAN6HYJ4"/>
<organism evidence="6 7">
    <name type="scientific">Ogataea haglerorum</name>
    <dbReference type="NCBI Taxonomy" id="1937702"/>
    <lineage>
        <taxon>Eukaryota</taxon>
        <taxon>Fungi</taxon>
        <taxon>Dikarya</taxon>
        <taxon>Ascomycota</taxon>
        <taxon>Saccharomycotina</taxon>
        <taxon>Pichiomycetes</taxon>
        <taxon>Pichiales</taxon>
        <taxon>Pichiaceae</taxon>
        <taxon>Ogataea</taxon>
    </lineage>
</organism>
<evidence type="ECO:0000313" key="7">
    <source>
        <dbReference type="Proteomes" id="UP000738402"/>
    </source>
</evidence>
<dbReference type="Pfam" id="PF00069">
    <property type="entry name" value="Pkinase"/>
    <property type="match status" value="1"/>
</dbReference>
<feature type="region of interest" description="Disordered" evidence="4">
    <location>
        <begin position="12"/>
        <end position="34"/>
    </location>
</feature>
<feature type="region of interest" description="Disordered" evidence="4">
    <location>
        <begin position="609"/>
        <end position="630"/>
    </location>
</feature>
<feature type="compositionally biased region" description="Acidic residues" evidence="4">
    <location>
        <begin position="456"/>
        <end position="468"/>
    </location>
</feature>
<dbReference type="SMART" id="SM00220">
    <property type="entry name" value="S_TKc"/>
    <property type="match status" value="1"/>
</dbReference>
<accession>A0AAN6HYJ4</accession>
<dbReference type="PROSITE" id="PS00107">
    <property type="entry name" value="PROTEIN_KINASE_ATP"/>
    <property type="match status" value="1"/>
</dbReference>
<dbReference type="PROSITE" id="PS00108">
    <property type="entry name" value="PROTEIN_KINASE_ST"/>
    <property type="match status" value="1"/>
</dbReference>
<dbReference type="InterPro" id="IPR000719">
    <property type="entry name" value="Prot_kinase_dom"/>
</dbReference>
<gene>
    <name evidence="6" type="ORF">KL933_004949</name>
</gene>
<feature type="region of interest" description="Disordered" evidence="4">
    <location>
        <begin position="547"/>
        <end position="588"/>
    </location>
</feature>
<dbReference type="GO" id="GO:0030447">
    <property type="term" value="P:filamentous growth"/>
    <property type="evidence" value="ECO:0007669"/>
    <property type="project" value="UniProtKB-ARBA"/>
</dbReference>
<dbReference type="GO" id="GO:0005524">
    <property type="term" value="F:ATP binding"/>
    <property type="evidence" value="ECO:0007669"/>
    <property type="project" value="UniProtKB-UniRule"/>
</dbReference>
<dbReference type="Proteomes" id="UP000738402">
    <property type="component" value="Unassembled WGS sequence"/>
</dbReference>
<feature type="compositionally biased region" description="Low complexity" evidence="4">
    <location>
        <begin position="504"/>
        <end position="521"/>
    </location>
</feature>
<keyword evidence="1 3" id="KW-0547">Nucleotide-binding</keyword>
<evidence type="ECO:0000256" key="1">
    <source>
        <dbReference type="ARBA" id="ARBA00022741"/>
    </source>
</evidence>
<dbReference type="SUPFAM" id="SSF56112">
    <property type="entry name" value="Protein kinase-like (PK-like)"/>
    <property type="match status" value="1"/>
</dbReference>
<evidence type="ECO:0000313" key="6">
    <source>
        <dbReference type="EMBL" id="KAG7724198.1"/>
    </source>
</evidence>
<name>A0AAN6HYJ4_9ASCO</name>
<evidence type="ECO:0000256" key="3">
    <source>
        <dbReference type="PROSITE-ProRule" id="PRU10141"/>
    </source>
</evidence>
<dbReference type="PROSITE" id="PS50011">
    <property type="entry name" value="PROTEIN_KINASE_DOM"/>
    <property type="match status" value="1"/>
</dbReference>
<dbReference type="PANTHER" id="PTHR24347">
    <property type="entry name" value="SERINE/THREONINE-PROTEIN KINASE"/>
    <property type="match status" value="1"/>
</dbReference>
<evidence type="ECO:0000256" key="4">
    <source>
        <dbReference type="SAM" id="MobiDB-lite"/>
    </source>
</evidence>
<keyword evidence="2 3" id="KW-0067">ATP-binding</keyword>
<feature type="region of interest" description="Disordered" evidence="4">
    <location>
        <begin position="435"/>
        <end position="524"/>
    </location>
</feature>
<feature type="binding site" evidence="3">
    <location>
        <position position="79"/>
    </location>
    <ligand>
        <name>ATP</name>
        <dbReference type="ChEBI" id="CHEBI:30616"/>
    </ligand>
</feature>
<dbReference type="Gene3D" id="1.10.510.10">
    <property type="entry name" value="Transferase(Phosphotransferase) domain 1"/>
    <property type="match status" value="1"/>
</dbReference>
<evidence type="ECO:0000259" key="5">
    <source>
        <dbReference type="PROSITE" id="PS50011"/>
    </source>
</evidence>
<feature type="compositionally biased region" description="Low complexity" evidence="4">
    <location>
        <begin position="547"/>
        <end position="574"/>
    </location>
</feature>
<evidence type="ECO:0000256" key="2">
    <source>
        <dbReference type="ARBA" id="ARBA00022840"/>
    </source>
</evidence>
<dbReference type="EMBL" id="JAHLUH010000018">
    <property type="protein sequence ID" value="KAG7724198.1"/>
    <property type="molecule type" value="Genomic_DNA"/>
</dbReference>
<reference evidence="6" key="1">
    <citation type="journal article" date="2021" name="G3 (Bethesda)">
        <title>Genomic diversity, chromosomal rearrangements, and interspecies hybridization in the ogataea polymorpha species complex.</title>
        <authorList>
            <person name="Hanson S.J."/>
            <person name="Cinneide E.O."/>
            <person name="Salzberg L.I."/>
            <person name="Wolfe K.H."/>
            <person name="McGowan J."/>
            <person name="Fitzpatrick D.A."/>
            <person name="Matlin K."/>
        </authorList>
    </citation>
    <scope>NUCLEOTIDE SEQUENCE</scope>
    <source>
        <strain evidence="6">83-405-1</strain>
    </source>
</reference>